<evidence type="ECO:0000313" key="1">
    <source>
        <dbReference type="EMBL" id="MDF8335044.1"/>
    </source>
</evidence>
<accession>A0ABT6CNF3</accession>
<dbReference type="Proteomes" id="UP001222770">
    <property type="component" value="Unassembled WGS sequence"/>
</dbReference>
<organism evidence="1 2">
    <name type="scientific">Novosphingobium cyanobacteriorum</name>
    <dbReference type="NCBI Taxonomy" id="3024215"/>
    <lineage>
        <taxon>Bacteria</taxon>
        <taxon>Pseudomonadati</taxon>
        <taxon>Pseudomonadota</taxon>
        <taxon>Alphaproteobacteria</taxon>
        <taxon>Sphingomonadales</taxon>
        <taxon>Sphingomonadaceae</taxon>
        <taxon>Novosphingobium</taxon>
    </lineage>
</organism>
<comment type="caution">
    <text evidence="1">The sequence shown here is derived from an EMBL/GenBank/DDBJ whole genome shotgun (WGS) entry which is preliminary data.</text>
</comment>
<keyword evidence="2" id="KW-1185">Reference proteome</keyword>
<dbReference type="RefSeq" id="WP_277279835.1">
    <property type="nucleotide sequence ID" value="NZ_JAROCY010000020.1"/>
</dbReference>
<evidence type="ECO:0000313" key="2">
    <source>
        <dbReference type="Proteomes" id="UP001222770"/>
    </source>
</evidence>
<reference evidence="1 2" key="1">
    <citation type="submission" date="2023-03" db="EMBL/GenBank/DDBJ databases">
        <title>Novosphingobium cyanobacteriorum sp. nov., isolated from a eutrophic reservoir during the Microcystis bloom period.</title>
        <authorList>
            <person name="Kang M."/>
            <person name="Le V."/>
            <person name="Ko S.-R."/>
            <person name="Lee S.-A."/>
            <person name="Ahn C.-Y."/>
        </authorList>
    </citation>
    <scope>NUCLEOTIDE SEQUENCE [LARGE SCALE GENOMIC DNA]</scope>
    <source>
        <strain evidence="1 2">HBC54</strain>
    </source>
</reference>
<dbReference type="EMBL" id="JAROCY010000020">
    <property type="protein sequence ID" value="MDF8335044.1"/>
    <property type="molecule type" value="Genomic_DNA"/>
</dbReference>
<gene>
    <name evidence="1" type="ORF">POM99_17695</name>
</gene>
<name>A0ABT6CNF3_9SPHN</name>
<proteinExistence type="predicted"/>
<protein>
    <submittedName>
        <fullName evidence="1">Uncharacterized protein</fullName>
    </submittedName>
</protein>
<sequence length="99" mass="10003">MSVAGQYTCVTKTPMGDQASTLTVVAEGDRFTGSNAGAMGSMDITDGAVSGNTLSWTSMMTSPMPITLECTATVEGDSISGTVKAGMFGSFPMTGSRTG</sequence>